<feature type="compositionally biased region" description="Polar residues" evidence="1">
    <location>
        <begin position="93"/>
        <end position="111"/>
    </location>
</feature>
<evidence type="ECO:0008006" key="5">
    <source>
        <dbReference type="Google" id="ProtNLM"/>
    </source>
</evidence>
<gene>
    <name evidence="3" type="ORF">BJ212DRAFT_1395228</name>
</gene>
<protein>
    <recommendedName>
        <fullName evidence="5">WW domain-containing protein</fullName>
    </recommendedName>
</protein>
<accession>A0A9P7DVM4</accession>
<sequence>MMTTMLGGRIRMFIPWFRLTVRTTVFRSYTSLLSLFLRLIRYCQVVSGKHRAFQEPGSASSRYPTEQKKYTSESLAVPEASSHSADSKGVASRTRSPGSSSAPLVQRNYGSTPEPRIHHNNTAAPPDPPVTEHSFHITTPIIPGQIERSGSKQTNQTMYEIPAGPLDCSKEFDPVLGWEPLIHPEGALFFYHSNCRVFTYADVRGHETAVEMDEMAKKAYEEAHNVNAFLDRSSVELVLERTKGEDSKWGYYFADHDKRVIFWLKPHKSEELMGNVQGVNSASHIKYALESQYWKHVELFPNERFLPKDIVVRLKEIVMYTQADSITSETCLTPLDSNEIASTLGLMDSLMSESFPNPGGSLLIVFPGNIGQKHEHSVWIVARFMGLFCFNNFVNFCGQPGARLDVGQSLYEDSDTQPKNIFFRVMNIILFGSLDAHSKALHMIWVDRTIVRRRWKDFINGLNNEWNGYTIFSTVMLAVDISFLAVPSVQNQPSAILVSYLSTLCAMGSLAVSLVLAAQVNDSRRDSAESAASFMVTISRSMLGLESLALVLTLPYAFLLWGMIFFAVALLTLIVRTSGVVTVSIVSSMWAVVVIVAAWPILAVNGFHLSHLFSWVIRRRTFNLPR</sequence>
<dbReference type="GeneID" id="64631187"/>
<evidence type="ECO:0000256" key="1">
    <source>
        <dbReference type="SAM" id="MobiDB-lite"/>
    </source>
</evidence>
<keyword evidence="2" id="KW-0472">Membrane</keyword>
<feature type="region of interest" description="Disordered" evidence="1">
    <location>
        <begin position="51"/>
        <end position="135"/>
    </location>
</feature>
<evidence type="ECO:0000313" key="4">
    <source>
        <dbReference type="Proteomes" id="UP000807769"/>
    </source>
</evidence>
<keyword evidence="2" id="KW-1133">Transmembrane helix</keyword>
<dbReference type="OrthoDB" id="2657661at2759"/>
<dbReference type="EMBL" id="JABBWG010000064">
    <property type="protein sequence ID" value="KAG1803954.1"/>
    <property type="molecule type" value="Genomic_DNA"/>
</dbReference>
<feature type="transmembrane region" description="Helical" evidence="2">
    <location>
        <begin position="548"/>
        <end position="575"/>
    </location>
</feature>
<feature type="transmembrane region" description="Helical" evidence="2">
    <location>
        <begin position="466"/>
        <end position="485"/>
    </location>
</feature>
<dbReference type="AlphaFoldDB" id="A0A9P7DVM4"/>
<evidence type="ECO:0000313" key="3">
    <source>
        <dbReference type="EMBL" id="KAG1803954.1"/>
    </source>
</evidence>
<comment type="caution">
    <text evidence="3">The sequence shown here is derived from an EMBL/GenBank/DDBJ whole genome shotgun (WGS) entry which is preliminary data.</text>
</comment>
<proteinExistence type="predicted"/>
<dbReference type="RefSeq" id="XP_041186652.1">
    <property type="nucleotide sequence ID" value="XM_041337171.1"/>
</dbReference>
<organism evidence="3 4">
    <name type="scientific">Suillus subaureus</name>
    <dbReference type="NCBI Taxonomy" id="48587"/>
    <lineage>
        <taxon>Eukaryota</taxon>
        <taxon>Fungi</taxon>
        <taxon>Dikarya</taxon>
        <taxon>Basidiomycota</taxon>
        <taxon>Agaricomycotina</taxon>
        <taxon>Agaricomycetes</taxon>
        <taxon>Agaricomycetidae</taxon>
        <taxon>Boletales</taxon>
        <taxon>Suillineae</taxon>
        <taxon>Suillaceae</taxon>
        <taxon>Suillus</taxon>
    </lineage>
</organism>
<keyword evidence="4" id="KW-1185">Reference proteome</keyword>
<feature type="transmembrane region" description="Helical" evidence="2">
    <location>
        <begin position="497"/>
        <end position="518"/>
    </location>
</feature>
<reference evidence="3" key="1">
    <citation type="journal article" date="2020" name="New Phytol.">
        <title>Comparative genomics reveals dynamic genome evolution in host specialist ectomycorrhizal fungi.</title>
        <authorList>
            <person name="Lofgren L.A."/>
            <person name="Nguyen N.H."/>
            <person name="Vilgalys R."/>
            <person name="Ruytinx J."/>
            <person name="Liao H.L."/>
            <person name="Branco S."/>
            <person name="Kuo A."/>
            <person name="LaButti K."/>
            <person name="Lipzen A."/>
            <person name="Andreopoulos W."/>
            <person name="Pangilinan J."/>
            <person name="Riley R."/>
            <person name="Hundley H."/>
            <person name="Na H."/>
            <person name="Barry K."/>
            <person name="Grigoriev I.V."/>
            <person name="Stajich J.E."/>
            <person name="Kennedy P.G."/>
        </authorList>
    </citation>
    <scope>NUCLEOTIDE SEQUENCE</scope>
    <source>
        <strain evidence="3">MN1</strain>
    </source>
</reference>
<keyword evidence="2" id="KW-0812">Transmembrane</keyword>
<feature type="transmembrane region" description="Helical" evidence="2">
    <location>
        <begin position="587"/>
        <end position="617"/>
    </location>
</feature>
<evidence type="ECO:0000256" key="2">
    <source>
        <dbReference type="SAM" id="Phobius"/>
    </source>
</evidence>
<name>A0A9P7DVM4_9AGAM</name>
<dbReference type="Proteomes" id="UP000807769">
    <property type="component" value="Unassembled WGS sequence"/>
</dbReference>